<sequence length="692" mass="79272">MEKRSETVEPKPKEDAGDGQGDGAGMKRDEEYWLEDGTVILVARDVEFRVYSGILASNSTVFRDLFAQQDHPTRITCNIFCARTYLKATSGTSVQFVVDRRVSASCYRFLNTKWPSFHVISTSIRLGRKYKMILLYEESLSYLKKHYTNDFSDWVDSNVETGLPEDWAFAEAIGVVNLARLIAEPTLLPTAIMECTDLGKEIVRGFEREDRSQEYLTPEDLGICFLAKSALSEASIQAVLLTFQPIVSLDCKTPSTCRDHLQSVLSGLHAASQCVSDSESRVLQVSSRPCLKGRCEPTEPSSPPLPIELYREIFTSVRAHNQSAASRLPLLCQTLRYEAEDVLYHTPLLRTKKRSLAFGKTISACPRRANAVRGLAFNAWPGWEDRAAHTRRYDLTRFIEDLRRGVQVEDIQCPEPRWMAELRSSLAHLHRLTTIIIRQSGATHLVFHLLRDLDVPLRCIRGTPLAQNDVNFFTLQQFPELEEIHFNNARGGTQLVASLGLPNLRVLTCPSRMLTDVMPQSCPNLTHLNVKEVTSEDIERIVHILGPQLVSLRLEHTVWDEQGRLYPTNGPPVWRRCARLKYLHVRHNQWCHDMSRYLHDDPVDTTNLPPSLQTLVWSPAWTRVYTYHIYPDEDKRADVRRFAETVMRASRTLRTVVYEWTGRRFYRCYLGTHTECRETAELEMDEGAWTRV</sequence>
<dbReference type="Gene3D" id="3.80.10.10">
    <property type="entry name" value="Ribonuclease Inhibitor"/>
    <property type="match status" value="1"/>
</dbReference>
<gene>
    <name evidence="2" type="ORF">L227DRAFT_654629</name>
</gene>
<feature type="compositionally biased region" description="Basic and acidic residues" evidence="1">
    <location>
        <begin position="1"/>
        <end position="16"/>
    </location>
</feature>
<protein>
    <recommendedName>
        <fullName evidence="4">BTB domain-containing protein</fullName>
    </recommendedName>
</protein>
<organism evidence="2 3">
    <name type="scientific">Lentinus tigrinus ALCF2SS1-6</name>
    <dbReference type="NCBI Taxonomy" id="1328759"/>
    <lineage>
        <taxon>Eukaryota</taxon>
        <taxon>Fungi</taxon>
        <taxon>Dikarya</taxon>
        <taxon>Basidiomycota</taxon>
        <taxon>Agaricomycotina</taxon>
        <taxon>Agaricomycetes</taxon>
        <taxon>Polyporales</taxon>
        <taxon>Polyporaceae</taxon>
        <taxon>Lentinus</taxon>
    </lineage>
</organism>
<name>A0A5C2S685_9APHY</name>
<proteinExistence type="predicted"/>
<dbReference type="Proteomes" id="UP000313359">
    <property type="component" value="Unassembled WGS sequence"/>
</dbReference>
<dbReference type="OrthoDB" id="2741136at2759"/>
<dbReference type="EMBL" id="ML122274">
    <property type="protein sequence ID" value="RPD58544.1"/>
    <property type="molecule type" value="Genomic_DNA"/>
</dbReference>
<reference evidence="2" key="1">
    <citation type="journal article" date="2018" name="Genome Biol. Evol.">
        <title>Genomics and development of Lentinus tigrinus, a white-rot wood-decaying mushroom with dimorphic fruiting bodies.</title>
        <authorList>
            <person name="Wu B."/>
            <person name="Xu Z."/>
            <person name="Knudson A."/>
            <person name="Carlson A."/>
            <person name="Chen N."/>
            <person name="Kovaka S."/>
            <person name="LaButti K."/>
            <person name="Lipzen A."/>
            <person name="Pennachio C."/>
            <person name="Riley R."/>
            <person name="Schakwitz W."/>
            <person name="Umezawa K."/>
            <person name="Ohm R.A."/>
            <person name="Grigoriev I.V."/>
            <person name="Nagy L.G."/>
            <person name="Gibbons J."/>
            <person name="Hibbett D."/>
        </authorList>
    </citation>
    <scope>NUCLEOTIDE SEQUENCE [LARGE SCALE GENOMIC DNA]</scope>
    <source>
        <strain evidence="2">ALCF2SS1-6</strain>
    </source>
</reference>
<dbReference type="InterPro" id="IPR032675">
    <property type="entry name" value="LRR_dom_sf"/>
</dbReference>
<accession>A0A5C2S685</accession>
<dbReference type="SUPFAM" id="SSF52047">
    <property type="entry name" value="RNI-like"/>
    <property type="match status" value="1"/>
</dbReference>
<dbReference type="AlphaFoldDB" id="A0A5C2S685"/>
<evidence type="ECO:0000313" key="3">
    <source>
        <dbReference type="Proteomes" id="UP000313359"/>
    </source>
</evidence>
<evidence type="ECO:0008006" key="4">
    <source>
        <dbReference type="Google" id="ProtNLM"/>
    </source>
</evidence>
<evidence type="ECO:0000256" key="1">
    <source>
        <dbReference type="SAM" id="MobiDB-lite"/>
    </source>
</evidence>
<keyword evidence="3" id="KW-1185">Reference proteome</keyword>
<feature type="region of interest" description="Disordered" evidence="1">
    <location>
        <begin position="1"/>
        <end position="25"/>
    </location>
</feature>
<evidence type="ECO:0000313" key="2">
    <source>
        <dbReference type="EMBL" id="RPD58544.1"/>
    </source>
</evidence>